<feature type="domain" description="OB-fold nucleic acid binding" evidence="9">
    <location>
        <begin position="2"/>
        <end position="89"/>
    </location>
</feature>
<comment type="subcellular location">
    <subcellularLocation>
        <location evidence="5 6">Cytoplasm</location>
    </subcellularLocation>
</comment>
<dbReference type="GO" id="GO:0003676">
    <property type="term" value="F:nucleic acid binding"/>
    <property type="evidence" value="ECO:0007669"/>
    <property type="project" value="InterPro"/>
</dbReference>
<dbReference type="KEGG" id="agf:ET445_09230"/>
<dbReference type="Pfam" id="PF13742">
    <property type="entry name" value="tRNA_anti_2"/>
    <property type="match status" value="1"/>
</dbReference>
<name>A0A4P6FJZ9_9MICO</name>
<dbReference type="CDD" id="cd04489">
    <property type="entry name" value="ExoVII_LU_OBF"/>
    <property type="match status" value="1"/>
</dbReference>
<comment type="subunit">
    <text evidence="5">Heterooligomer composed of large and small subunits.</text>
</comment>
<dbReference type="InterPro" id="IPR025824">
    <property type="entry name" value="OB-fold_nuc-bd_dom"/>
</dbReference>
<evidence type="ECO:0000259" key="9">
    <source>
        <dbReference type="Pfam" id="PF13742"/>
    </source>
</evidence>
<dbReference type="NCBIfam" id="TIGR00237">
    <property type="entry name" value="xseA"/>
    <property type="match status" value="1"/>
</dbReference>
<dbReference type="PANTHER" id="PTHR30008:SF0">
    <property type="entry name" value="EXODEOXYRIBONUCLEASE 7 LARGE SUBUNIT"/>
    <property type="match status" value="1"/>
</dbReference>
<dbReference type="EMBL" id="CP035491">
    <property type="protein sequence ID" value="QAY74949.1"/>
    <property type="molecule type" value="Genomic_DNA"/>
</dbReference>
<evidence type="ECO:0000259" key="8">
    <source>
        <dbReference type="Pfam" id="PF02601"/>
    </source>
</evidence>
<dbReference type="InterPro" id="IPR020579">
    <property type="entry name" value="Exonuc_VII_lsu_C"/>
</dbReference>
<dbReference type="GO" id="GO:0006308">
    <property type="term" value="P:DNA catabolic process"/>
    <property type="evidence" value="ECO:0007669"/>
    <property type="project" value="UniProtKB-UniRule"/>
</dbReference>
<protein>
    <recommendedName>
        <fullName evidence="5">Exodeoxyribonuclease 7 large subunit</fullName>
        <ecNumber evidence="5">3.1.11.6</ecNumber>
    </recommendedName>
    <alternativeName>
        <fullName evidence="5">Exodeoxyribonuclease VII large subunit</fullName>
        <shortName evidence="5">Exonuclease VII large subunit</shortName>
    </alternativeName>
</protein>
<dbReference type="GO" id="GO:0009318">
    <property type="term" value="C:exodeoxyribonuclease VII complex"/>
    <property type="evidence" value="ECO:0007669"/>
    <property type="project" value="UniProtKB-UniRule"/>
</dbReference>
<dbReference type="AlphaFoldDB" id="A0A4P6FJZ9"/>
<evidence type="ECO:0000256" key="3">
    <source>
        <dbReference type="ARBA" id="ARBA00022801"/>
    </source>
</evidence>
<dbReference type="GO" id="GO:0008855">
    <property type="term" value="F:exodeoxyribonuclease VII activity"/>
    <property type="evidence" value="ECO:0007669"/>
    <property type="project" value="UniProtKB-UniRule"/>
</dbReference>
<keyword evidence="4 5" id="KW-0269">Exonuclease</keyword>
<comment type="catalytic activity">
    <reaction evidence="5 6">
        <text>Exonucleolytic cleavage in either 5'- to 3'- or 3'- to 5'-direction to yield nucleoside 5'-phosphates.</text>
        <dbReference type="EC" id="3.1.11.6"/>
    </reaction>
</comment>
<evidence type="ECO:0000313" key="11">
    <source>
        <dbReference type="Proteomes" id="UP000291259"/>
    </source>
</evidence>
<feature type="compositionally biased region" description="Low complexity" evidence="7">
    <location>
        <begin position="393"/>
        <end position="413"/>
    </location>
</feature>
<keyword evidence="11" id="KW-1185">Reference proteome</keyword>
<sequence length="429" mass="46265">MLSNKLKEYLDRLGTVWVEGEITQWGISAGNVYGKLKDVDADATVSFTIWSSVKARLSEQFTQGDRVVALVKPNWWVKGGSLTMQVFDLKHVGVGDLLERIEQLRAKLQAEGLFDPARKKRLPFLPGVIGLVTGRDSDAEKDVLRNAHLRWPAVEFRIEYAAVQGDRTVPEVVRAIAKLDADPEVEVIIVARGGGDFQNLLGFSDERVVRAAAEASTPIVSAIGHEADRPLLDEVADLRASTPTDAAKRVVPDVADELARVEQTRARLGMRLTAILTREIDRIEHLRSRPSLADSNWIVDRRAEELTRWVARGTELVERTLERQASRVGELRGHLRALSPQATLDRGYAIVQGADGHVVRSSDAAPAGASLVVTLAEGALAAVSEGATGDVRTGASTVTSTGANTGTSTGASTPNPSESTPAEPVGGRE</sequence>
<keyword evidence="2 5" id="KW-0540">Nuclease</keyword>
<accession>A0A4P6FJZ9</accession>
<dbReference type="EC" id="3.1.11.6" evidence="5"/>
<keyword evidence="1 5" id="KW-0963">Cytoplasm</keyword>
<gene>
    <name evidence="5" type="primary">xseA</name>
    <name evidence="10" type="ORF">ET445_09230</name>
</gene>
<evidence type="ECO:0000256" key="6">
    <source>
        <dbReference type="RuleBase" id="RU004355"/>
    </source>
</evidence>
<comment type="function">
    <text evidence="5">Bidirectionally degrades single-stranded DNA into large acid-insoluble oligonucleotides, which are then degraded further into small acid-soluble oligonucleotides.</text>
</comment>
<dbReference type="GO" id="GO:0005737">
    <property type="term" value="C:cytoplasm"/>
    <property type="evidence" value="ECO:0007669"/>
    <property type="project" value="UniProtKB-SubCell"/>
</dbReference>
<dbReference type="PANTHER" id="PTHR30008">
    <property type="entry name" value="EXODEOXYRIBONUCLEASE 7 LARGE SUBUNIT"/>
    <property type="match status" value="1"/>
</dbReference>
<organism evidence="10 11">
    <name type="scientific">Agromyces protaetiae</name>
    <dbReference type="NCBI Taxonomy" id="2509455"/>
    <lineage>
        <taxon>Bacteria</taxon>
        <taxon>Bacillati</taxon>
        <taxon>Actinomycetota</taxon>
        <taxon>Actinomycetes</taxon>
        <taxon>Micrococcales</taxon>
        <taxon>Microbacteriaceae</taxon>
        <taxon>Agromyces</taxon>
    </lineage>
</organism>
<dbReference type="InterPro" id="IPR003753">
    <property type="entry name" value="Exonuc_VII_L"/>
</dbReference>
<dbReference type="OrthoDB" id="9802795at2"/>
<evidence type="ECO:0000256" key="7">
    <source>
        <dbReference type="SAM" id="MobiDB-lite"/>
    </source>
</evidence>
<feature type="domain" description="Exonuclease VII large subunit C-terminal" evidence="8">
    <location>
        <begin position="113"/>
        <end position="308"/>
    </location>
</feature>
<comment type="similarity">
    <text evidence="5 6">Belongs to the XseA family.</text>
</comment>
<evidence type="ECO:0000313" key="10">
    <source>
        <dbReference type="EMBL" id="QAY74949.1"/>
    </source>
</evidence>
<dbReference type="HAMAP" id="MF_00378">
    <property type="entry name" value="Exonuc_7_L"/>
    <property type="match status" value="1"/>
</dbReference>
<reference evidence="10 11" key="1">
    <citation type="submission" date="2019-01" db="EMBL/GenBank/DDBJ databases">
        <title>Genome sequencing of strain FW100M-8.</title>
        <authorList>
            <person name="Heo J."/>
            <person name="Kim S.-J."/>
            <person name="Kim J.-S."/>
            <person name="Hong S.-B."/>
            <person name="Kwon S.-W."/>
        </authorList>
    </citation>
    <scope>NUCLEOTIDE SEQUENCE [LARGE SCALE GENOMIC DNA]</scope>
    <source>
        <strain evidence="10 11">FW100M-8</strain>
    </source>
</reference>
<feature type="region of interest" description="Disordered" evidence="7">
    <location>
        <begin position="387"/>
        <end position="429"/>
    </location>
</feature>
<proteinExistence type="inferred from homology"/>
<evidence type="ECO:0000256" key="2">
    <source>
        <dbReference type="ARBA" id="ARBA00022722"/>
    </source>
</evidence>
<evidence type="ECO:0000256" key="5">
    <source>
        <dbReference type="HAMAP-Rule" id="MF_00378"/>
    </source>
</evidence>
<keyword evidence="3 5" id="KW-0378">Hydrolase</keyword>
<evidence type="ECO:0000256" key="1">
    <source>
        <dbReference type="ARBA" id="ARBA00022490"/>
    </source>
</evidence>
<evidence type="ECO:0000256" key="4">
    <source>
        <dbReference type="ARBA" id="ARBA00022839"/>
    </source>
</evidence>
<dbReference type="Pfam" id="PF02601">
    <property type="entry name" value="Exonuc_VII_L"/>
    <property type="match status" value="1"/>
</dbReference>
<dbReference type="Proteomes" id="UP000291259">
    <property type="component" value="Chromosome"/>
</dbReference>